<dbReference type="RefSeq" id="WP_283431659.1">
    <property type="nucleotide sequence ID" value="NZ_FXUG01000002.1"/>
</dbReference>
<gene>
    <name evidence="3" type="ORF">SAMN06265222_102342</name>
</gene>
<evidence type="ECO:0000313" key="3">
    <source>
        <dbReference type="EMBL" id="SMP47821.1"/>
    </source>
</evidence>
<organism evidence="3 4">
    <name type="scientific">Neorhodopirellula lusitana</name>
    <dbReference type="NCBI Taxonomy" id="445327"/>
    <lineage>
        <taxon>Bacteria</taxon>
        <taxon>Pseudomonadati</taxon>
        <taxon>Planctomycetota</taxon>
        <taxon>Planctomycetia</taxon>
        <taxon>Pirellulales</taxon>
        <taxon>Pirellulaceae</taxon>
        <taxon>Neorhodopirellula</taxon>
    </lineage>
</organism>
<feature type="region of interest" description="Disordered" evidence="1">
    <location>
        <begin position="168"/>
        <end position="187"/>
    </location>
</feature>
<evidence type="ECO:0000256" key="2">
    <source>
        <dbReference type="SAM" id="Phobius"/>
    </source>
</evidence>
<evidence type="ECO:0000256" key="1">
    <source>
        <dbReference type="SAM" id="MobiDB-lite"/>
    </source>
</evidence>
<evidence type="ECO:0000313" key="4">
    <source>
        <dbReference type="Proteomes" id="UP001158067"/>
    </source>
</evidence>
<dbReference type="Proteomes" id="UP001158067">
    <property type="component" value="Unassembled WGS sequence"/>
</dbReference>
<keyword evidence="2" id="KW-0812">Transmembrane</keyword>
<name>A0ABY1PU74_9BACT</name>
<keyword evidence="2" id="KW-1133">Transmembrane helix</keyword>
<accession>A0ABY1PU74</accession>
<feature type="transmembrane region" description="Helical" evidence="2">
    <location>
        <begin position="772"/>
        <end position="791"/>
    </location>
</feature>
<comment type="caution">
    <text evidence="3">The sequence shown here is derived from an EMBL/GenBank/DDBJ whole genome shotgun (WGS) entry which is preliminary data.</text>
</comment>
<feature type="transmembrane region" description="Helical" evidence="2">
    <location>
        <begin position="881"/>
        <end position="901"/>
    </location>
</feature>
<reference evidence="3 4" key="1">
    <citation type="submission" date="2017-05" db="EMBL/GenBank/DDBJ databases">
        <authorList>
            <person name="Varghese N."/>
            <person name="Submissions S."/>
        </authorList>
    </citation>
    <scope>NUCLEOTIDE SEQUENCE [LARGE SCALE GENOMIC DNA]</scope>
    <source>
        <strain evidence="3 4">DSM 25457</strain>
    </source>
</reference>
<keyword evidence="2" id="KW-0472">Membrane</keyword>
<feature type="transmembrane region" description="Helical" evidence="2">
    <location>
        <begin position="913"/>
        <end position="930"/>
    </location>
</feature>
<proteinExistence type="predicted"/>
<dbReference type="EMBL" id="FXUG01000002">
    <property type="protein sequence ID" value="SMP47821.1"/>
    <property type="molecule type" value="Genomic_DNA"/>
</dbReference>
<sequence>MNRIVALTLAAHTDGQHPGEANLNLGEANSNPCEGDTNHCKGDSNTGMAALKPCDLNTSEADSAPSQVSATAPSLLCTPPDHVRLIRTLGNGRAATAELVEATWADGRRQQYVEKVFAPGLLTRVIYRLAFAAPFAYQSNRHAILACFYRRRVASGMLNAQTTCDTTAASAHPAPAGPAPASPAQPNADQLSRVDVAQPAYVRYDQPRQAWVLAADFIQGRGPIPGSLSREESSNTDEMSDLVGQMSRAESKLIEMGLVGSGWQVSPGALVSTANLLIPTSAKFRVVHPTGEPQPKQHVENRYTIIDLESGIPAVLLPRYLWQGWSRGSLFPFDDLDPQQLQLASERTAIQLAELGQTDQAATLRHDVAALLEHDRKWKSTEVAPFRKPWTWFSSQRWHDYRGACIERWSYQGSVDPPTQARLQSSVWLFATMWIAGLCHPSSLGRWLQAWIGNQEHRRRAHRFASDSRCRTVFLKRYRSKKVRQWLQQERCDNACTPKSHTGFLTQRLLGRLAPVGIHRYCVDSRRRYRRHRQALALITRERYQAARGRQVFGKTVARWKSRHWLSEAQAADLTHQFNGPQLAVYSRGFAMHLAIKLLYPVMAPFKVGGVAVALAGGSLWYAILPLMMLPMMRTVVTLASLLANRSSNVPHRHALCVGVIPTFGSAAFIVQMWSTSPQVSTFLLRDMASRLARKIPIYGGPDSRTEHAVLAFTDRLIQSVTQCTHFASNPSNMLNRKSQTVTSQQSPFSISNMQANAPAWWPYPHVIRDSLVLMVVCCGGLWGINYFASAQLSDQWLTGENGVIETTQVLVLVAAALSGIIAYFRTEVSSWRTIAIALTCVALAGVAREIPALETMPDASTDKNLASNSLIAAPRIWKHIAILLTGIVCVSRAAYAWIAYPEDRKLWLSPSFIWPVIPFVSCFVLAELFERASWVIAEESIEVFAYGMMTLSGIWIGRHTKSLTSTAACTTEITDDSPATLPMGTHPIPAAIDETPPGQIRRTA</sequence>
<keyword evidence="4" id="KW-1185">Reference proteome</keyword>
<feature type="transmembrane region" description="Helical" evidence="2">
    <location>
        <begin position="803"/>
        <end position="825"/>
    </location>
</feature>
<protein>
    <submittedName>
        <fullName evidence="3">Uncharacterized protein</fullName>
    </submittedName>
</protein>